<keyword evidence="1" id="KW-0175">Coiled coil</keyword>
<dbReference type="InterPro" id="IPR029787">
    <property type="entry name" value="Nucleotide_cyclase"/>
</dbReference>
<dbReference type="SUPFAM" id="SSF141868">
    <property type="entry name" value="EAL domain-like"/>
    <property type="match status" value="1"/>
</dbReference>
<accession>A0A4R3JVD6</accession>
<feature type="domain" description="GGDEF" evidence="3">
    <location>
        <begin position="247"/>
        <end position="378"/>
    </location>
</feature>
<dbReference type="InterPro" id="IPR043128">
    <property type="entry name" value="Rev_trsase/Diguanyl_cyclase"/>
</dbReference>
<dbReference type="SUPFAM" id="SSF55073">
    <property type="entry name" value="Nucleotide cyclase"/>
    <property type="match status" value="1"/>
</dbReference>
<dbReference type="InterPro" id="IPR035919">
    <property type="entry name" value="EAL_sf"/>
</dbReference>
<evidence type="ECO:0000259" key="2">
    <source>
        <dbReference type="PROSITE" id="PS50883"/>
    </source>
</evidence>
<dbReference type="SMART" id="SM00065">
    <property type="entry name" value="GAF"/>
    <property type="match status" value="1"/>
</dbReference>
<proteinExistence type="predicted"/>
<feature type="domain" description="EAL" evidence="2">
    <location>
        <begin position="387"/>
        <end position="470"/>
    </location>
</feature>
<dbReference type="OrthoDB" id="42802at2"/>
<feature type="coiled-coil region" evidence="1">
    <location>
        <begin position="179"/>
        <end position="213"/>
    </location>
</feature>
<organism evidence="4 5">
    <name type="scientific">Sulfuritortus calidifontis</name>
    <dbReference type="NCBI Taxonomy" id="1914471"/>
    <lineage>
        <taxon>Bacteria</taxon>
        <taxon>Pseudomonadati</taxon>
        <taxon>Pseudomonadota</taxon>
        <taxon>Betaproteobacteria</taxon>
        <taxon>Nitrosomonadales</taxon>
        <taxon>Thiobacillaceae</taxon>
        <taxon>Sulfuritortus</taxon>
    </lineage>
</organism>
<dbReference type="InterPro" id="IPR029016">
    <property type="entry name" value="GAF-like_dom_sf"/>
</dbReference>
<dbReference type="Gene3D" id="3.30.70.270">
    <property type="match status" value="1"/>
</dbReference>
<comment type="caution">
    <text evidence="4">The sequence shown here is derived from an EMBL/GenBank/DDBJ whole genome shotgun (WGS) entry which is preliminary data.</text>
</comment>
<evidence type="ECO:0000259" key="3">
    <source>
        <dbReference type="PROSITE" id="PS50887"/>
    </source>
</evidence>
<dbReference type="Proteomes" id="UP000295135">
    <property type="component" value="Unassembled WGS sequence"/>
</dbReference>
<dbReference type="Pfam" id="PF00563">
    <property type="entry name" value="EAL"/>
    <property type="match status" value="1"/>
</dbReference>
<dbReference type="Pfam" id="PF13185">
    <property type="entry name" value="GAF_2"/>
    <property type="match status" value="1"/>
</dbReference>
<dbReference type="InterPro" id="IPR003018">
    <property type="entry name" value="GAF"/>
</dbReference>
<sequence>MAEEPTSRESRIAALEAELERREHDIAMLKETALAVGSELDLDTVLQLVVDRARELIDAETVLIPLLNPDCDEYTYRAGSGANAEEIVGQSLPLDFGVCGWVWKHKRPWWRGVLEELSPQEKTRWEKEAGTLILVPLIGREHFLGGIAGLNKRGGGDFTQRDLDVLTLFAGQVAIAIENAMAMQKVREAQQAAEEYQGRLQMLNNRLAMANQELEFLSLYDPLTRLPNRSLLRDRLQGQMAMAGPSEAVAVLLIDLDHFQDVNDSLGHDEGDQLIKAVAARFAGLTRPIDTLGRIGGDEFLCILPNTGTEAAIRMAHKLQQSLKQPVTLGGQDVTTTASVGIAIYPDHGDSVTALLKHADAAMYVAKQNRNDVRLYDTSYDTFATGRLALLSDLQAALQHQEFQLYYQPKLAPASGTLVGFEALARWPHKARGFVPSEMFITAMEQTGLIYDFSLWVIETAARRCSLWRR</sequence>
<protein>
    <submittedName>
        <fullName evidence="4">Diguanylate cyclase (GGDEF)-like protein</fullName>
    </submittedName>
</protein>
<dbReference type="SUPFAM" id="SSF55781">
    <property type="entry name" value="GAF domain-like"/>
    <property type="match status" value="1"/>
</dbReference>
<dbReference type="InterPro" id="IPR000160">
    <property type="entry name" value="GGDEF_dom"/>
</dbReference>
<name>A0A4R3JVD6_9PROT</name>
<reference evidence="4 5" key="1">
    <citation type="submission" date="2019-03" db="EMBL/GenBank/DDBJ databases">
        <title>Genomic Encyclopedia of Type Strains, Phase IV (KMG-IV): sequencing the most valuable type-strain genomes for metagenomic binning, comparative biology and taxonomic classification.</title>
        <authorList>
            <person name="Goeker M."/>
        </authorList>
    </citation>
    <scope>NUCLEOTIDE SEQUENCE [LARGE SCALE GENOMIC DNA]</scope>
    <source>
        <strain evidence="4 5">DSM 103923</strain>
    </source>
</reference>
<dbReference type="PANTHER" id="PTHR44757:SF2">
    <property type="entry name" value="BIOFILM ARCHITECTURE MAINTENANCE PROTEIN MBAA"/>
    <property type="match status" value="1"/>
</dbReference>
<dbReference type="NCBIfam" id="TIGR00254">
    <property type="entry name" value="GGDEF"/>
    <property type="match status" value="1"/>
</dbReference>
<dbReference type="EMBL" id="SLZY01000014">
    <property type="protein sequence ID" value="TCS70708.1"/>
    <property type="molecule type" value="Genomic_DNA"/>
</dbReference>
<evidence type="ECO:0000256" key="1">
    <source>
        <dbReference type="SAM" id="Coils"/>
    </source>
</evidence>
<keyword evidence="5" id="KW-1185">Reference proteome</keyword>
<dbReference type="RefSeq" id="WP_126463923.1">
    <property type="nucleotide sequence ID" value="NZ_AP018721.1"/>
</dbReference>
<dbReference type="SMART" id="SM00267">
    <property type="entry name" value="GGDEF"/>
    <property type="match status" value="1"/>
</dbReference>
<dbReference type="CDD" id="cd01948">
    <property type="entry name" value="EAL"/>
    <property type="match status" value="1"/>
</dbReference>
<dbReference type="Pfam" id="PF00990">
    <property type="entry name" value="GGDEF"/>
    <property type="match status" value="1"/>
</dbReference>
<dbReference type="InterPro" id="IPR001633">
    <property type="entry name" value="EAL_dom"/>
</dbReference>
<dbReference type="InterPro" id="IPR052155">
    <property type="entry name" value="Biofilm_reg_signaling"/>
</dbReference>
<dbReference type="PANTHER" id="PTHR44757">
    <property type="entry name" value="DIGUANYLATE CYCLASE DGCP"/>
    <property type="match status" value="1"/>
</dbReference>
<evidence type="ECO:0000313" key="4">
    <source>
        <dbReference type="EMBL" id="TCS70708.1"/>
    </source>
</evidence>
<gene>
    <name evidence="4" type="ORF">EDC61_11435</name>
</gene>
<dbReference type="CDD" id="cd01949">
    <property type="entry name" value="GGDEF"/>
    <property type="match status" value="1"/>
</dbReference>
<dbReference type="PROSITE" id="PS50887">
    <property type="entry name" value="GGDEF"/>
    <property type="match status" value="1"/>
</dbReference>
<evidence type="ECO:0000313" key="5">
    <source>
        <dbReference type="Proteomes" id="UP000295135"/>
    </source>
</evidence>
<dbReference type="AlphaFoldDB" id="A0A4R3JVD6"/>
<dbReference type="Gene3D" id="3.30.450.40">
    <property type="match status" value="1"/>
</dbReference>
<dbReference type="PROSITE" id="PS50883">
    <property type="entry name" value="EAL"/>
    <property type="match status" value="1"/>
</dbReference>
<dbReference type="Gene3D" id="3.20.20.450">
    <property type="entry name" value="EAL domain"/>
    <property type="match status" value="1"/>
</dbReference>